<proteinExistence type="predicted"/>
<evidence type="ECO:0000259" key="2">
    <source>
        <dbReference type="PROSITE" id="PS50883"/>
    </source>
</evidence>
<dbReference type="PROSITE" id="PS50887">
    <property type="entry name" value="GGDEF"/>
    <property type="match status" value="1"/>
</dbReference>
<dbReference type="InterPro" id="IPR035919">
    <property type="entry name" value="EAL_sf"/>
</dbReference>
<dbReference type="InterPro" id="IPR052155">
    <property type="entry name" value="Biofilm_reg_signaling"/>
</dbReference>
<evidence type="ECO:0000256" key="1">
    <source>
        <dbReference type="SAM" id="MobiDB-lite"/>
    </source>
</evidence>
<sequence length="633" mass="68226">MAVAPAMPWAQATGRPRRGRHRLPDQAVSQPAPLAGWAKAILADIAVPAVTMSPDMRVSELDDWFRGNPRTTTVVVPLEAGPIVVDRAWFDRWVSSALGYGRSVFKRMTLADLDDVPSMFLTADTSIDAAAAVVTDEAPGEEASVTTVGVIAADGALMTVSVTTLFRALSYSYAYQARHDVLTGLPNRASLMEWMRGHDARSGDVTVLYIDLDRFKDVNDSLGHAVGDQVLRIFSERLQNIARSDDRVARLGGDEFAMVLAGALTPDESRTVAERIVHEASIPFSVTVDHGDGQQVDAVASIGASVGVAGADSMISSGVSLEDLVSQADLAMFQSKSHGRGRVTHFDAEVLATRGSQTELRARHHMERRLRQAIAAGELRLHYQPLAELASNRIVGAEALARWEDAELGPVSPVVFIKLAEETGLIIDLGRWALNTACQEAATWPMFESADGIRRRMKVTVNVSAVQLSQPSFVRDVAEALVDSGLLPRTLCLEITETAVIGDMHATAKNLQEIRDLGVTVALDDFGTGYSSLTMLRDLPADVVKIDKSFIDKIAVEASTDSVLARLVIETAHSLGMSVCAEGVETNEQAERLADMGCDTLQGWLISKPLAGSEAFTEWLPTAVLPEALGPRR</sequence>
<dbReference type="InterPro" id="IPR000160">
    <property type="entry name" value="GGDEF_dom"/>
</dbReference>
<evidence type="ECO:0000313" key="5">
    <source>
        <dbReference type="Proteomes" id="UP001501074"/>
    </source>
</evidence>
<keyword evidence="5" id="KW-1185">Reference proteome</keyword>
<dbReference type="SMART" id="SM00267">
    <property type="entry name" value="GGDEF"/>
    <property type="match status" value="1"/>
</dbReference>
<reference evidence="5" key="1">
    <citation type="journal article" date="2019" name="Int. J. Syst. Evol. Microbiol.">
        <title>The Global Catalogue of Microorganisms (GCM) 10K type strain sequencing project: providing services to taxonomists for standard genome sequencing and annotation.</title>
        <authorList>
            <consortium name="The Broad Institute Genomics Platform"/>
            <consortium name="The Broad Institute Genome Sequencing Center for Infectious Disease"/>
            <person name="Wu L."/>
            <person name="Ma J."/>
        </authorList>
    </citation>
    <scope>NUCLEOTIDE SEQUENCE [LARGE SCALE GENOMIC DNA]</scope>
    <source>
        <strain evidence="5">JCM 16902</strain>
    </source>
</reference>
<evidence type="ECO:0000313" key="4">
    <source>
        <dbReference type="EMBL" id="GAA3625289.1"/>
    </source>
</evidence>
<comment type="caution">
    <text evidence="4">The sequence shown here is derived from an EMBL/GenBank/DDBJ whole genome shotgun (WGS) entry which is preliminary data.</text>
</comment>
<dbReference type="CDD" id="cd01948">
    <property type="entry name" value="EAL"/>
    <property type="match status" value="1"/>
</dbReference>
<dbReference type="PANTHER" id="PTHR44757">
    <property type="entry name" value="DIGUANYLATE CYCLASE DGCP"/>
    <property type="match status" value="1"/>
</dbReference>
<dbReference type="RefSeq" id="WP_231484648.1">
    <property type="nucleotide sequence ID" value="NZ_BAAAZO010000009.1"/>
</dbReference>
<dbReference type="SMART" id="SM00052">
    <property type="entry name" value="EAL"/>
    <property type="match status" value="1"/>
</dbReference>
<accession>A0ABP7A5M7</accession>
<dbReference type="Pfam" id="PF00990">
    <property type="entry name" value="GGDEF"/>
    <property type="match status" value="1"/>
</dbReference>
<feature type="domain" description="GGDEF" evidence="3">
    <location>
        <begin position="203"/>
        <end position="348"/>
    </location>
</feature>
<dbReference type="InterPro" id="IPR043128">
    <property type="entry name" value="Rev_trsase/Diguanyl_cyclase"/>
</dbReference>
<feature type="domain" description="EAL" evidence="2">
    <location>
        <begin position="363"/>
        <end position="623"/>
    </location>
</feature>
<dbReference type="EMBL" id="BAAAZO010000009">
    <property type="protein sequence ID" value="GAA3625289.1"/>
    <property type="molecule type" value="Genomic_DNA"/>
</dbReference>
<dbReference type="Gene3D" id="3.30.70.270">
    <property type="match status" value="1"/>
</dbReference>
<name>A0ABP7A5M7_9ACTN</name>
<dbReference type="SUPFAM" id="SSF141868">
    <property type="entry name" value="EAL domain-like"/>
    <property type="match status" value="1"/>
</dbReference>
<dbReference type="PROSITE" id="PS50883">
    <property type="entry name" value="EAL"/>
    <property type="match status" value="1"/>
</dbReference>
<evidence type="ECO:0008006" key="6">
    <source>
        <dbReference type="Google" id="ProtNLM"/>
    </source>
</evidence>
<dbReference type="Pfam" id="PF00563">
    <property type="entry name" value="EAL"/>
    <property type="match status" value="1"/>
</dbReference>
<dbReference type="NCBIfam" id="TIGR00254">
    <property type="entry name" value="GGDEF"/>
    <property type="match status" value="1"/>
</dbReference>
<dbReference type="Gene3D" id="3.20.20.450">
    <property type="entry name" value="EAL domain"/>
    <property type="match status" value="1"/>
</dbReference>
<organism evidence="4 5">
    <name type="scientific">Kineosporia mesophila</name>
    <dbReference type="NCBI Taxonomy" id="566012"/>
    <lineage>
        <taxon>Bacteria</taxon>
        <taxon>Bacillati</taxon>
        <taxon>Actinomycetota</taxon>
        <taxon>Actinomycetes</taxon>
        <taxon>Kineosporiales</taxon>
        <taxon>Kineosporiaceae</taxon>
        <taxon>Kineosporia</taxon>
    </lineage>
</organism>
<gene>
    <name evidence="4" type="ORF">GCM10022223_48080</name>
</gene>
<evidence type="ECO:0000259" key="3">
    <source>
        <dbReference type="PROSITE" id="PS50887"/>
    </source>
</evidence>
<dbReference type="Proteomes" id="UP001501074">
    <property type="component" value="Unassembled WGS sequence"/>
</dbReference>
<dbReference type="PANTHER" id="PTHR44757:SF2">
    <property type="entry name" value="BIOFILM ARCHITECTURE MAINTENANCE PROTEIN MBAA"/>
    <property type="match status" value="1"/>
</dbReference>
<dbReference type="CDD" id="cd01949">
    <property type="entry name" value="GGDEF"/>
    <property type="match status" value="1"/>
</dbReference>
<dbReference type="InterPro" id="IPR029787">
    <property type="entry name" value="Nucleotide_cyclase"/>
</dbReference>
<feature type="region of interest" description="Disordered" evidence="1">
    <location>
        <begin position="1"/>
        <end position="24"/>
    </location>
</feature>
<protein>
    <recommendedName>
        <fullName evidence="6">EAL domain-containing protein</fullName>
    </recommendedName>
</protein>
<dbReference type="SUPFAM" id="SSF55073">
    <property type="entry name" value="Nucleotide cyclase"/>
    <property type="match status" value="1"/>
</dbReference>
<dbReference type="InterPro" id="IPR001633">
    <property type="entry name" value="EAL_dom"/>
</dbReference>